<sequence>MPIRRNKRVEIKLENMMTENAYVKMSARRSLSDVLGEPDHEQNKRDLDAWNSYFDRQFQDRWGIDPKRDLIDSTRWQKIGPEDVPSAYCAPSLEWACNRKKRSGRCTHLGLQSARTGSPVQGKPLGEVNTNSIKCTSAVEDLAAVGGQFTPILVNEDNSDLVRSQCESPTPNTAAESSSSSQLIGSSPSSPFQSSPPCSPSSSRKRKQSTISEYFPQKKRTRTAKRRIILN</sequence>
<feature type="compositionally biased region" description="Basic residues" evidence="1">
    <location>
        <begin position="217"/>
        <end position="231"/>
    </location>
</feature>
<gene>
    <name evidence="2" type="ORF">LSH36_1074g01037</name>
</gene>
<reference evidence="2" key="1">
    <citation type="journal article" date="2023" name="Mol. Biol. Evol.">
        <title>Third-Generation Sequencing Reveals the Adaptive Role of the Epigenome in Three Deep-Sea Polychaetes.</title>
        <authorList>
            <person name="Perez M."/>
            <person name="Aroh O."/>
            <person name="Sun Y."/>
            <person name="Lan Y."/>
            <person name="Juniper S.K."/>
            <person name="Young C.R."/>
            <person name="Angers B."/>
            <person name="Qian P.Y."/>
        </authorList>
    </citation>
    <scope>NUCLEOTIDE SEQUENCE</scope>
    <source>
        <strain evidence="2">P08H-3</strain>
    </source>
</reference>
<evidence type="ECO:0000313" key="3">
    <source>
        <dbReference type="Proteomes" id="UP001208570"/>
    </source>
</evidence>
<evidence type="ECO:0000313" key="2">
    <source>
        <dbReference type="EMBL" id="KAK2141582.1"/>
    </source>
</evidence>
<dbReference type="Gene3D" id="4.10.365.10">
    <property type="entry name" value="p27"/>
    <property type="match status" value="1"/>
</dbReference>
<dbReference type="Proteomes" id="UP001208570">
    <property type="component" value="Unassembled WGS sequence"/>
</dbReference>
<name>A0AAD9IV68_9ANNE</name>
<feature type="region of interest" description="Disordered" evidence="1">
    <location>
        <begin position="162"/>
        <end position="231"/>
    </location>
</feature>
<dbReference type="EMBL" id="JAODUP010001074">
    <property type="protein sequence ID" value="KAK2141582.1"/>
    <property type="molecule type" value="Genomic_DNA"/>
</dbReference>
<protein>
    <submittedName>
        <fullName evidence="2">Uncharacterized protein</fullName>
    </submittedName>
</protein>
<evidence type="ECO:0000256" key="1">
    <source>
        <dbReference type="SAM" id="MobiDB-lite"/>
    </source>
</evidence>
<proteinExistence type="predicted"/>
<dbReference type="InterPro" id="IPR044898">
    <property type="entry name" value="CDI_dom_sf"/>
</dbReference>
<feature type="compositionally biased region" description="Low complexity" evidence="1">
    <location>
        <begin position="177"/>
        <end position="202"/>
    </location>
</feature>
<keyword evidence="3" id="KW-1185">Reference proteome</keyword>
<feature type="compositionally biased region" description="Polar residues" evidence="1">
    <location>
        <begin position="162"/>
        <end position="176"/>
    </location>
</feature>
<accession>A0AAD9IV68</accession>
<dbReference type="AlphaFoldDB" id="A0AAD9IV68"/>
<comment type="caution">
    <text evidence="2">The sequence shown here is derived from an EMBL/GenBank/DDBJ whole genome shotgun (WGS) entry which is preliminary data.</text>
</comment>
<organism evidence="2 3">
    <name type="scientific">Paralvinella palmiformis</name>
    <dbReference type="NCBI Taxonomy" id="53620"/>
    <lineage>
        <taxon>Eukaryota</taxon>
        <taxon>Metazoa</taxon>
        <taxon>Spiralia</taxon>
        <taxon>Lophotrochozoa</taxon>
        <taxon>Annelida</taxon>
        <taxon>Polychaeta</taxon>
        <taxon>Sedentaria</taxon>
        <taxon>Canalipalpata</taxon>
        <taxon>Terebellida</taxon>
        <taxon>Terebelliformia</taxon>
        <taxon>Alvinellidae</taxon>
        <taxon>Paralvinella</taxon>
    </lineage>
</organism>